<dbReference type="InterPro" id="IPR051401">
    <property type="entry name" value="GtrA_CellWall_Glycosyl"/>
</dbReference>
<reference evidence="8 9" key="1">
    <citation type="submission" date="2020-01" db="EMBL/GenBank/DDBJ databases">
        <title>Vast differences in strain-level diversity in the gut microbiota of two closely related honey bee species.</title>
        <authorList>
            <person name="Ellegaard K.M."/>
            <person name="Suenami S."/>
            <person name="Miyazaki R."/>
            <person name="Engel P."/>
        </authorList>
    </citation>
    <scope>NUCLEOTIDE SEQUENCE [LARGE SCALE GENOMIC DNA]</scope>
    <source>
        <strain evidence="8 9">ESL0416</strain>
    </source>
</reference>
<dbReference type="Proteomes" id="UP000826550">
    <property type="component" value="Chromosome"/>
</dbReference>
<dbReference type="InterPro" id="IPR007267">
    <property type="entry name" value="GtrA_DPMS_TM"/>
</dbReference>
<keyword evidence="3 6" id="KW-0812">Transmembrane</keyword>
<proteinExistence type="inferred from homology"/>
<evidence type="ECO:0000256" key="2">
    <source>
        <dbReference type="ARBA" id="ARBA00009399"/>
    </source>
</evidence>
<organism evidence="8 9">
    <name type="scientific">Lactobacillus panisapium</name>
    <dbReference type="NCBI Taxonomy" id="2012495"/>
    <lineage>
        <taxon>Bacteria</taxon>
        <taxon>Bacillati</taxon>
        <taxon>Bacillota</taxon>
        <taxon>Bacilli</taxon>
        <taxon>Lactobacillales</taxon>
        <taxon>Lactobacillaceae</taxon>
        <taxon>Lactobacillus</taxon>
    </lineage>
</organism>
<sequence length="177" mass="20499">MIKEKNDNTSKFNSTADPTIHRLGQHLVKRHRNLFVYMFFGFIAALINTVAFMVLHKYLHSPVLISNTIAFVISNLASFVFNQKAVFTNNVDLEHSTWQKLLVFFTYRIISLIPDSLIMLVGLSWLKLNALLVKIIDQILVGIFNYLTTRSVFQAQETTMIERAKKRIQTHQNKKDN</sequence>
<keyword evidence="5 6" id="KW-0472">Membrane</keyword>
<comment type="subcellular location">
    <subcellularLocation>
        <location evidence="1">Membrane</location>
        <topology evidence="1">Multi-pass membrane protein</topology>
    </subcellularLocation>
</comment>
<dbReference type="PANTHER" id="PTHR38459:SF5">
    <property type="entry name" value="CELL WALL TEICHOIC ACID GLYCOSYLATION PROTEIN GTCA"/>
    <property type="match status" value="1"/>
</dbReference>
<dbReference type="Pfam" id="PF04138">
    <property type="entry name" value="GtrA_DPMS_TM"/>
    <property type="match status" value="1"/>
</dbReference>
<name>A0ABX8W4W3_9LACO</name>
<accession>A0ABX8W4W3</accession>
<evidence type="ECO:0000256" key="3">
    <source>
        <dbReference type="ARBA" id="ARBA00022692"/>
    </source>
</evidence>
<evidence type="ECO:0000256" key="5">
    <source>
        <dbReference type="ARBA" id="ARBA00023136"/>
    </source>
</evidence>
<protein>
    <submittedName>
        <fullName evidence="8">GtrA family protein</fullName>
    </submittedName>
</protein>
<feature type="domain" description="GtrA/DPMS transmembrane" evidence="7">
    <location>
        <begin position="37"/>
        <end position="151"/>
    </location>
</feature>
<evidence type="ECO:0000256" key="1">
    <source>
        <dbReference type="ARBA" id="ARBA00004141"/>
    </source>
</evidence>
<dbReference type="EMBL" id="CP048268">
    <property type="protein sequence ID" value="QYN52508.1"/>
    <property type="molecule type" value="Genomic_DNA"/>
</dbReference>
<feature type="transmembrane region" description="Helical" evidence="6">
    <location>
        <begin position="62"/>
        <end position="81"/>
    </location>
</feature>
<evidence type="ECO:0000313" key="9">
    <source>
        <dbReference type="Proteomes" id="UP000826550"/>
    </source>
</evidence>
<comment type="similarity">
    <text evidence="2">Belongs to the GtrA family.</text>
</comment>
<evidence type="ECO:0000256" key="6">
    <source>
        <dbReference type="SAM" id="Phobius"/>
    </source>
</evidence>
<feature type="transmembrane region" description="Helical" evidence="6">
    <location>
        <begin position="101"/>
        <end position="126"/>
    </location>
</feature>
<feature type="transmembrane region" description="Helical" evidence="6">
    <location>
        <begin position="34"/>
        <end position="55"/>
    </location>
</feature>
<evidence type="ECO:0000259" key="7">
    <source>
        <dbReference type="Pfam" id="PF04138"/>
    </source>
</evidence>
<gene>
    <name evidence="8" type="ORF">GYM71_03440</name>
</gene>
<dbReference type="RefSeq" id="WP_103752058.1">
    <property type="nucleotide sequence ID" value="NZ_CP048268.1"/>
</dbReference>
<dbReference type="PANTHER" id="PTHR38459">
    <property type="entry name" value="PROPHAGE BACTOPRENOL-LINKED GLUCOSE TRANSLOCASE HOMOLOG"/>
    <property type="match status" value="1"/>
</dbReference>
<keyword evidence="4 6" id="KW-1133">Transmembrane helix</keyword>
<evidence type="ECO:0000313" key="8">
    <source>
        <dbReference type="EMBL" id="QYN52508.1"/>
    </source>
</evidence>
<keyword evidence="9" id="KW-1185">Reference proteome</keyword>
<evidence type="ECO:0000256" key="4">
    <source>
        <dbReference type="ARBA" id="ARBA00022989"/>
    </source>
</evidence>